<dbReference type="EMBL" id="CP004387">
    <property type="protein sequence ID" value="AJD49955.1"/>
    <property type="molecule type" value="Genomic_DNA"/>
</dbReference>
<organism evidence="11 12">
    <name type="scientific">Isoalcanivorax pacificus W11-5</name>
    <dbReference type="NCBI Taxonomy" id="391936"/>
    <lineage>
        <taxon>Bacteria</taxon>
        <taxon>Pseudomonadati</taxon>
        <taxon>Pseudomonadota</taxon>
        <taxon>Gammaproteobacteria</taxon>
        <taxon>Oceanospirillales</taxon>
        <taxon>Alcanivoracaceae</taxon>
        <taxon>Isoalcanivorax</taxon>
    </lineage>
</organism>
<protein>
    <submittedName>
        <fullName evidence="11">Pyridine nucleotide-disulfide oxidoreductase</fullName>
    </submittedName>
</protein>
<dbReference type="AlphaFoldDB" id="A0A0B4XTF4"/>
<dbReference type="PRINTS" id="PR00411">
    <property type="entry name" value="PNDRDTASEI"/>
</dbReference>
<evidence type="ECO:0000259" key="9">
    <source>
        <dbReference type="Pfam" id="PF07992"/>
    </source>
</evidence>
<dbReference type="InterPro" id="IPR036188">
    <property type="entry name" value="FAD/NAD-bd_sf"/>
</dbReference>
<dbReference type="Gene3D" id="3.30.390.120">
    <property type="match status" value="1"/>
</dbReference>
<name>A0A0B4XTF4_9GAMM</name>
<keyword evidence="4" id="KW-0963">Cytoplasm</keyword>
<keyword evidence="6" id="KW-0274">FAD</keyword>
<dbReference type="SUPFAM" id="SSF51905">
    <property type="entry name" value="FAD/NAD(P)-binding domain"/>
    <property type="match status" value="2"/>
</dbReference>
<proteinExistence type="inferred from homology"/>
<evidence type="ECO:0000256" key="5">
    <source>
        <dbReference type="ARBA" id="ARBA00022630"/>
    </source>
</evidence>
<feature type="domain" description="FAD/NAD(P)-binding" evidence="9">
    <location>
        <begin position="4"/>
        <end position="279"/>
    </location>
</feature>
<dbReference type="STRING" id="391936.S7S_17715"/>
<dbReference type="Pfam" id="PF07992">
    <property type="entry name" value="Pyr_redox_2"/>
    <property type="match status" value="1"/>
</dbReference>
<keyword evidence="7" id="KW-0560">Oxidoreductase</keyword>
<dbReference type="GO" id="GO:0005737">
    <property type="term" value="C:cytoplasm"/>
    <property type="evidence" value="ECO:0007669"/>
    <property type="project" value="UniProtKB-SubCell"/>
</dbReference>
<comment type="subcellular location">
    <subcellularLocation>
        <location evidence="2">Cytoplasm</location>
    </subcellularLocation>
</comment>
<accession>A0A0B4XTF4</accession>
<evidence type="ECO:0000256" key="8">
    <source>
        <dbReference type="ARBA" id="ARBA00023027"/>
    </source>
</evidence>
<dbReference type="Pfam" id="PF18113">
    <property type="entry name" value="Rbx_binding"/>
    <property type="match status" value="1"/>
</dbReference>
<dbReference type="Proteomes" id="UP000006764">
    <property type="component" value="Chromosome"/>
</dbReference>
<dbReference type="KEGG" id="apac:S7S_17715"/>
<evidence type="ECO:0000256" key="7">
    <source>
        <dbReference type="ARBA" id="ARBA00023002"/>
    </source>
</evidence>
<evidence type="ECO:0000256" key="4">
    <source>
        <dbReference type="ARBA" id="ARBA00022490"/>
    </source>
</evidence>
<keyword evidence="5" id="KW-0285">Flavoprotein</keyword>
<reference evidence="11 12" key="1">
    <citation type="journal article" date="2012" name="J. Bacteriol.">
        <title>Genome sequence of an alkane-degrading bacterium, Alcanivorax pacificus type strain W11-5, isolated from deep sea sediment.</title>
        <authorList>
            <person name="Lai Q."/>
            <person name="Shao Z."/>
        </authorList>
    </citation>
    <scope>NUCLEOTIDE SEQUENCE [LARGE SCALE GENOMIC DNA]</scope>
    <source>
        <strain evidence="11 12">W11-5</strain>
    </source>
</reference>
<dbReference type="PANTHER" id="PTHR43429">
    <property type="entry name" value="PYRIDINE NUCLEOTIDE-DISULFIDE OXIDOREDUCTASE DOMAIN-CONTAINING"/>
    <property type="match status" value="1"/>
</dbReference>
<comment type="cofactor">
    <cofactor evidence="1">
        <name>FAD</name>
        <dbReference type="ChEBI" id="CHEBI:57692"/>
    </cofactor>
</comment>
<feature type="domain" description="Rubredoxin binding" evidence="10">
    <location>
        <begin position="306"/>
        <end position="376"/>
    </location>
</feature>
<dbReference type="HOGENOM" id="CLU_003291_4_4_6"/>
<dbReference type="OrthoDB" id="9800607at2"/>
<evidence type="ECO:0000256" key="3">
    <source>
        <dbReference type="ARBA" id="ARBA00006442"/>
    </source>
</evidence>
<dbReference type="PRINTS" id="PR00368">
    <property type="entry name" value="FADPNR"/>
</dbReference>
<keyword evidence="8" id="KW-0520">NAD</keyword>
<dbReference type="Gene3D" id="3.50.50.60">
    <property type="entry name" value="FAD/NAD(P)-binding domain"/>
    <property type="match status" value="2"/>
</dbReference>
<dbReference type="RefSeq" id="WP_008734731.1">
    <property type="nucleotide sequence ID" value="NZ_CP004387.1"/>
</dbReference>
<comment type="similarity">
    <text evidence="3">Belongs to the FAD-dependent oxidoreductase family.</text>
</comment>
<evidence type="ECO:0000259" key="10">
    <source>
        <dbReference type="Pfam" id="PF18113"/>
    </source>
</evidence>
<dbReference type="InterPro" id="IPR041364">
    <property type="entry name" value="Rbx-bd"/>
</dbReference>
<evidence type="ECO:0000313" key="11">
    <source>
        <dbReference type="EMBL" id="AJD49955.1"/>
    </source>
</evidence>
<sequence>MDPIIVIGTGLAGFNLVKELRKLDQDTPVIMLTADDGRNYSKPMLSTGFTKEKGADELAMGGPEQTASTFNATLRTGVTVTAIDRDAKQVVLGDERLTYSKLVLACGADVFRPPMEGDGMDAVYTVNDLMDYARFREAAAGKKTVLVVGGGLIGCEFANDLTNGGYKVHVVEPVGRCLPTFLPEPASVAVSSALGKLGVVFHFGPFAQRVDRHGDGVRVTLSDHSTVDVDIVLSAVGLRPRIGLAKDAGLDTGRGVKVDRFLRSSDPDIYALGDCAEVNGHVLLYVLPLMSAARALAKTLAGEDTAVSYGVMPVTIKTPACPVVCVPPPQDVAGDWEFEVDGHHVKALFRDTDGQLRGYALTGDACGEKMKLNKELPALF</sequence>
<keyword evidence="12" id="KW-1185">Reference proteome</keyword>
<evidence type="ECO:0000313" key="12">
    <source>
        <dbReference type="Proteomes" id="UP000006764"/>
    </source>
</evidence>
<dbReference type="PANTHER" id="PTHR43429:SF3">
    <property type="entry name" value="NITRITE REDUCTASE [NAD(P)H]"/>
    <property type="match status" value="1"/>
</dbReference>
<dbReference type="GO" id="GO:0016491">
    <property type="term" value="F:oxidoreductase activity"/>
    <property type="evidence" value="ECO:0007669"/>
    <property type="project" value="UniProtKB-KW"/>
</dbReference>
<dbReference type="InterPro" id="IPR050260">
    <property type="entry name" value="FAD-bd_OxRdtase"/>
</dbReference>
<gene>
    <name evidence="11" type="ORF">S7S_17715</name>
</gene>
<evidence type="ECO:0000256" key="2">
    <source>
        <dbReference type="ARBA" id="ARBA00004496"/>
    </source>
</evidence>
<evidence type="ECO:0000256" key="6">
    <source>
        <dbReference type="ARBA" id="ARBA00022827"/>
    </source>
</evidence>
<evidence type="ECO:0000256" key="1">
    <source>
        <dbReference type="ARBA" id="ARBA00001974"/>
    </source>
</evidence>
<dbReference type="InterPro" id="IPR023753">
    <property type="entry name" value="FAD/NAD-binding_dom"/>
</dbReference>